<dbReference type="SMART" id="SM00156">
    <property type="entry name" value="PP2Ac"/>
    <property type="match status" value="1"/>
</dbReference>
<proteinExistence type="predicted"/>
<evidence type="ECO:0000256" key="1">
    <source>
        <dbReference type="ARBA" id="ARBA00013081"/>
    </source>
</evidence>
<dbReference type="SUPFAM" id="SSF56300">
    <property type="entry name" value="Metallo-dependent phosphatases"/>
    <property type="match status" value="1"/>
</dbReference>
<dbReference type="VEuPathDB" id="MicrosporidiaDB:NAPIS_ORF01892"/>
<evidence type="ECO:0000256" key="4">
    <source>
        <dbReference type="ARBA" id="ARBA00023211"/>
    </source>
</evidence>
<feature type="domain" description="Serine/threonine specific protein phosphatases" evidence="6">
    <location>
        <begin position="1"/>
        <end position="133"/>
    </location>
</feature>
<dbReference type="PRINTS" id="PR00114">
    <property type="entry name" value="STPHPHTASE"/>
</dbReference>
<dbReference type="EMBL" id="KE647277">
    <property type="protein sequence ID" value="EQB60518.1"/>
    <property type="molecule type" value="Genomic_DNA"/>
</dbReference>
<protein>
    <recommendedName>
        <fullName evidence="1">protein-serine/threonine phosphatase</fullName>
        <ecNumber evidence="1">3.1.3.16</ecNumber>
    </recommendedName>
</protein>
<dbReference type="Pfam" id="PF00149">
    <property type="entry name" value="Metallophos"/>
    <property type="match status" value="1"/>
</dbReference>
<reference evidence="7 8" key="1">
    <citation type="journal article" date="2013" name="BMC Genomics">
        <title>Genome sequencing and comparative genomics of honey bee microsporidia, Nosema apis reveal novel insights into host-parasite interactions.</title>
        <authorList>
            <person name="Chen Yp."/>
            <person name="Pettis J.S."/>
            <person name="Zhao Y."/>
            <person name="Liu X."/>
            <person name="Tallon L.J."/>
            <person name="Sadzewicz L.D."/>
            <person name="Li R."/>
            <person name="Zheng H."/>
            <person name="Huang S."/>
            <person name="Zhang X."/>
            <person name="Hamilton M.C."/>
            <person name="Pernal S.F."/>
            <person name="Melathopoulos A.P."/>
            <person name="Yan X."/>
            <person name="Evans J.D."/>
        </authorList>
    </citation>
    <scope>NUCLEOTIDE SEQUENCE [LARGE SCALE GENOMIC DNA]</scope>
    <source>
        <strain evidence="7 8">BRL 01</strain>
    </source>
</reference>
<evidence type="ECO:0000259" key="6">
    <source>
        <dbReference type="SMART" id="SM00156"/>
    </source>
</evidence>
<dbReference type="PANTHER" id="PTHR45619">
    <property type="entry name" value="SERINE/THREONINE-PROTEIN PHOSPHATASE PP2A-RELATED"/>
    <property type="match status" value="1"/>
</dbReference>
<dbReference type="InterPro" id="IPR029052">
    <property type="entry name" value="Metallo-depent_PP-like"/>
</dbReference>
<dbReference type="Proteomes" id="UP000053780">
    <property type="component" value="Unassembled WGS sequence"/>
</dbReference>
<gene>
    <name evidence="7" type="ORF">NAPIS_ORF01892</name>
</gene>
<accession>T0L7T3</accession>
<dbReference type="EC" id="3.1.3.16" evidence="1"/>
<evidence type="ECO:0000256" key="3">
    <source>
        <dbReference type="ARBA" id="ARBA00022801"/>
    </source>
</evidence>
<dbReference type="InterPro" id="IPR004843">
    <property type="entry name" value="Calcineurin-like_PHP"/>
</dbReference>
<evidence type="ECO:0000256" key="5">
    <source>
        <dbReference type="ARBA" id="ARBA00048336"/>
    </source>
</evidence>
<keyword evidence="4" id="KW-0464">Manganese</keyword>
<dbReference type="OrthoDB" id="2192794at2759"/>
<dbReference type="AlphaFoldDB" id="T0L7T3"/>
<comment type="catalytic activity">
    <reaction evidence="5">
        <text>O-phospho-L-threonyl-[protein] + H2O = L-threonyl-[protein] + phosphate</text>
        <dbReference type="Rhea" id="RHEA:47004"/>
        <dbReference type="Rhea" id="RHEA-COMP:11060"/>
        <dbReference type="Rhea" id="RHEA-COMP:11605"/>
        <dbReference type="ChEBI" id="CHEBI:15377"/>
        <dbReference type="ChEBI" id="CHEBI:30013"/>
        <dbReference type="ChEBI" id="CHEBI:43474"/>
        <dbReference type="ChEBI" id="CHEBI:61977"/>
        <dbReference type="EC" id="3.1.3.16"/>
    </reaction>
</comment>
<evidence type="ECO:0000313" key="8">
    <source>
        <dbReference type="Proteomes" id="UP000053780"/>
    </source>
</evidence>
<dbReference type="HOGENOM" id="CLU_004962_0_7_1"/>
<dbReference type="Gene3D" id="3.60.21.10">
    <property type="match status" value="1"/>
</dbReference>
<keyword evidence="3" id="KW-0378">Hydrolase</keyword>
<sequence>MTTNYTFRDECKLKYNENIYLRFCEIFIFLPVCAIIDEKIFCIHGGITPTFSISQINNEDRFEELPCFYDVYWSDPDENIDDFEHSTRGAGFLFGKSVTEKFLAENNFCCIVRSHQLVESGFDKKFNGKVLTV</sequence>
<name>T0L7T3_9MICR</name>
<keyword evidence="8" id="KW-1185">Reference proteome</keyword>
<dbReference type="GO" id="GO:0004722">
    <property type="term" value="F:protein serine/threonine phosphatase activity"/>
    <property type="evidence" value="ECO:0007669"/>
    <property type="project" value="UniProtKB-EC"/>
</dbReference>
<evidence type="ECO:0000256" key="2">
    <source>
        <dbReference type="ARBA" id="ARBA00022723"/>
    </source>
</evidence>
<keyword evidence="2" id="KW-0479">Metal-binding</keyword>
<evidence type="ECO:0000313" key="7">
    <source>
        <dbReference type="EMBL" id="EQB60518.1"/>
    </source>
</evidence>
<dbReference type="InterPro" id="IPR047129">
    <property type="entry name" value="PPA2-like"/>
</dbReference>
<organism evidence="7 8">
    <name type="scientific">Vairimorpha apis BRL 01</name>
    <dbReference type="NCBI Taxonomy" id="1037528"/>
    <lineage>
        <taxon>Eukaryota</taxon>
        <taxon>Fungi</taxon>
        <taxon>Fungi incertae sedis</taxon>
        <taxon>Microsporidia</taxon>
        <taxon>Nosematidae</taxon>
        <taxon>Vairimorpha</taxon>
    </lineage>
</organism>
<dbReference type="GO" id="GO:0046872">
    <property type="term" value="F:metal ion binding"/>
    <property type="evidence" value="ECO:0007669"/>
    <property type="project" value="UniProtKB-KW"/>
</dbReference>
<dbReference type="InterPro" id="IPR006186">
    <property type="entry name" value="Ser/Thr-sp_prot-phosphatase"/>
</dbReference>